<accession>A0A0N9IA75</accession>
<dbReference type="Proteomes" id="UP000063699">
    <property type="component" value="Chromosome"/>
</dbReference>
<protein>
    <submittedName>
        <fullName evidence="1">Uncharacterized protein</fullName>
    </submittedName>
</protein>
<keyword evidence="2" id="KW-1185">Reference proteome</keyword>
<dbReference type="EMBL" id="CP012752">
    <property type="protein sequence ID" value="ALG11973.1"/>
    <property type="molecule type" value="Genomic_DNA"/>
</dbReference>
<proteinExistence type="predicted"/>
<dbReference type="STRING" id="860235.AOZ06_38460"/>
<dbReference type="RefSeq" id="WP_054293869.1">
    <property type="nucleotide sequence ID" value="NZ_CP012752.1"/>
</dbReference>
<gene>
    <name evidence="1" type="ORF">AOZ06_38460</name>
</gene>
<sequence length="63" mass="6875">MPVPRCSNPRSPPSSTPPLSGLGWFIESLNRDGGGDGRMLCLTQRWIRCDVIRVVFESTLGTG</sequence>
<reference evidence="1 2" key="1">
    <citation type="submission" date="2015-07" db="EMBL/GenBank/DDBJ databases">
        <title>Genome sequencing of Kibdelosporangium phytohabitans.</title>
        <authorList>
            <person name="Qin S."/>
            <person name="Xing K."/>
        </authorList>
    </citation>
    <scope>NUCLEOTIDE SEQUENCE [LARGE SCALE GENOMIC DNA]</scope>
    <source>
        <strain evidence="1 2">KLBMP1111</strain>
    </source>
</reference>
<evidence type="ECO:0000313" key="1">
    <source>
        <dbReference type="EMBL" id="ALG11973.1"/>
    </source>
</evidence>
<dbReference type="OrthoDB" id="3252280at2"/>
<name>A0A0N9IA75_9PSEU</name>
<dbReference type="AlphaFoldDB" id="A0A0N9IA75"/>
<evidence type="ECO:0000313" key="2">
    <source>
        <dbReference type="Proteomes" id="UP000063699"/>
    </source>
</evidence>
<dbReference type="KEGG" id="kphy:AOZ06_38460"/>
<organism evidence="1 2">
    <name type="scientific">Kibdelosporangium phytohabitans</name>
    <dbReference type="NCBI Taxonomy" id="860235"/>
    <lineage>
        <taxon>Bacteria</taxon>
        <taxon>Bacillati</taxon>
        <taxon>Actinomycetota</taxon>
        <taxon>Actinomycetes</taxon>
        <taxon>Pseudonocardiales</taxon>
        <taxon>Pseudonocardiaceae</taxon>
        <taxon>Kibdelosporangium</taxon>
    </lineage>
</organism>